<dbReference type="HOGENOM" id="CLU_009583_8_0_10"/>
<dbReference type="Pfam" id="PF13692">
    <property type="entry name" value="Glyco_trans_1_4"/>
    <property type="match status" value="1"/>
</dbReference>
<dbReference type="eggNOG" id="COG0438">
    <property type="taxonomic scope" value="Bacteria"/>
</dbReference>
<evidence type="ECO:0000313" key="3">
    <source>
        <dbReference type="EMBL" id="EGN57674.1"/>
    </source>
</evidence>
<protein>
    <submittedName>
        <fullName evidence="3">Glycosyl transferase group 1</fullName>
    </submittedName>
</protein>
<dbReference type="EMBL" id="GL945017">
    <property type="protein sequence ID" value="EGN57674.1"/>
    <property type="molecule type" value="Genomic_DNA"/>
</dbReference>
<organism evidence="3 4">
    <name type="scientific">Hallella multisaccharivorax DSM 17128</name>
    <dbReference type="NCBI Taxonomy" id="688246"/>
    <lineage>
        <taxon>Bacteria</taxon>
        <taxon>Pseudomonadati</taxon>
        <taxon>Bacteroidota</taxon>
        <taxon>Bacteroidia</taxon>
        <taxon>Bacteroidales</taxon>
        <taxon>Prevotellaceae</taxon>
        <taxon>Hallella</taxon>
    </lineage>
</organism>
<dbReference type="SUPFAM" id="SSF53756">
    <property type="entry name" value="UDP-Glycosyltransferase/glycogen phosphorylase"/>
    <property type="match status" value="2"/>
</dbReference>
<proteinExistence type="predicted"/>
<dbReference type="Pfam" id="PF13579">
    <property type="entry name" value="Glyco_trans_4_4"/>
    <property type="match status" value="1"/>
</dbReference>
<feature type="domain" description="Glycosyltransferase subfamily 4-like N-terminal" evidence="2">
    <location>
        <begin position="37"/>
        <end position="146"/>
    </location>
</feature>
<keyword evidence="3" id="KW-0808">Transferase</keyword>
<dbReference type="GO" id="GO:0016757">
    <property type="term" value="F:glycosyltransferase activity"/>
    <property type="evidence" value="ECO:0007669"/>
    <property type="project" value="TreeGrafter"/>
</dbReference>
<keyword evidence="4" id="KW-1185">Reference proteome</keyword>
<sequence>MDKKKLIRLTTADISLEGLLEGQLRFLSQYYDVVGVASDTGVLNKVAEREGIRVVNVPMRREISPLQDLRSLRDLYRLFCRERPWCVHANTPKGSLLAMMAAWAARVPHRVYTVTGLRYQGVHGLMRGLLKAMERVTCCCATNVIPEGNGVLHSLKTDHITRKPLRVLHFGNINGKDTRHLSRRQTVADYIQAPYDKVTDEDIDDLRRSWRQKLGFSDDDFVFVFIGRMTNDKGMRELAQAMKHLTERQIVEETERQKEQIGDETERQKEQIGDETERQKEQIVEETERQKEQIVEETERRLGEVERRKGQIGVGKEVMGSVRLLLVGQMEEGDAIPDDVRQFFLHDEAVRYVGLKHDVRPLLLVADALVFPSYREGFPNVPMEAGAMGLASIVTDVNGSNEIIKDGLNGRIIPSPLDKKGHLHDITLALTEAMQWFVLHPAEVRRMADNAPRMIHERYEQRDVWQALLEYYDSLSPNPSTKGVKSRTR</sequence>
<reference evidence="4" key="1">
    <citation type="journal article" date="2011" name="Stand. Genomic Sci.">
        <title>Non-contiguous finished genome sequence of the opportunistic oral pathogen Prevotella multisaccharivorax type strain (PPPA20).</title>
        <authorList>
            <person name="Pati A."/>
            <person name="Gronow S."/>
            <person name="Lu M."/>
            <person name="Lapidus A."/>
            <person name="Nolan M."/>
            <person name="Lucas S."/>
            <person name="Hammon N."/>
            <person name="Deshpande S."/>
            <person name="Cheng J.F."/>
            <person name="Tapia R."/>
            <person name="Han C."/>
            <person name="Goodwin L."/>
            <person name="Pitluck S."/>
            <person name="Liolios K."/>
            <person name="Pagani I."/>
            <person name="Mavromatis K."/>
            <person name="Mikhailova N."/>
            <person name="Huntemann M."/>
            <person name="Chen A."/>
            <person name="Palaniappan K."/>
            <person name="Land M."/>
            <person name="Hauser L."/>
            <person name="Detter J.C."/>
            <person name="Brambilla E.M."/>
            <person name="Rohde M."/>
            <person name="Goker M."/>
            <person name="Woyke T."/>
            <person name="Bristow J."/>
            <person name="Eisen J.A."/>
            <person name="Markowitz V."/>
            <person name="Hugenholtz P."/>
            <person name="Kyrpides N.C."/>
            <person name="Klenk H.P."/>
            <person name="Ivanova N."/>
        </authorList>
    </citation>
    <scope>NUCLEOTIDE SEQUENCE [LARGE SCALE GENOMIC DNA]</scope>
    <source>
        <strain evidence="4">DSM 17128</strain>
    </source>
</reference>
<feature type="region of interest" description="Disordered" evidence="1">
    <location>
        <begin position="252"/>
        <end position="291"/>
    </location>
</feature>
<evidence type="ECO:0000259" key="2">
    <source>
        <dbReference type="Pfam" id="PF13579"/>
    </source>
</evidence>
<dbReference type="RefSeq" id="WP_007575398.1">
    <property type="nucleotide sequence ID" value="NZ_BPTS01000002.1"/>
</dbReference>
<evidence type="ECO:0000313" key="4">
    <source>
        <dbReference type="Proteomes" id="UP000002772"/>
    </source>
</evidence>
<dbReference type="Proteomes" id="UP000002772">
    <property type="component" value="Unassembled WGS sequence"/>
</dbReference>
<accession>F8N8S9</accession>
<dbReference type="STRING" id="688246.Premu_2289"/>
<dbReference type="PANTHER" id="PTHR12526:SF638">
    <property type="entry name" value="SPORE COAT PROTEIN SA"/>
    <property type="match status" value="1"/>
</dbReference>
<dbReference type="PANTHER" id="PTHR12526">
    <property type="entry name" value="GLYCOSYLTRANSFERASE"/>
    <property type="match status" value="1"/>
</dbReference>
<dbReference type="Gene3D" id="3.40.50.2000">
    <property type="entry name" value="Glycogen Phosphorylase B"/>
    <property type="match status" value="2"/>
</dbReference>
<evidence type="ECO:0000256" key="1">
    <source>
        <dbReference type="SAM" id="MobiDB-lite"/>
    </source>
</evidence>
<dbReference type="InterPro" id="IPR028098">
    <property type="entry name" value="Glyco_trans_4-like_N"/>
</dbReference>
<gene>
    <name evidence="3" type="ORF">Premu_2289</name>
</gene>
<name>F8N8S9_9BACT</name>
<dbReference type="AlphaFoldDB" id="F8N8S9"/>